<dbReference type="EMBL" id="SRQM01000303">
    <property type="protein sequence ID" value="KAG6113268.1"/>
    <property type="molecule type" value="Genomic_DNA"/>
</dbReference>
<name>A0A9P7PWX6_9HYPO</name>
<dbReference type="AlphaFoldDB" id="A0A9P7PWX6"/>
<proteinExistence type="predicted"/>
<dbReference type="Proteomes" id="UP000732380">
    <property type="component" value="Unassembled WGS sequence"/>
</dbReference>
<keyword evidence="1" id="KW-0732">Signal</keyword>
<keyword evidence="3" id="KW-1185">Reference proteome</keyword>
<organism evidence="2 3">
    <name type="scientific">Claviceps humidiphila</name>
    <dbReference type="NCBI Taxonomy" id="1294629"/>
    <lineage>
        <taxon>Eukaryota</taxon>
        <taxon>Fungi</taxon>
        <taxon>Dikarya</taxon>
        <taxon>Ascomycota</taxon>
        <taxon>Pezizomycotina</taxon>
        <taxon>Sordariomycetes</taxon>
        <taxon>Hypocreomycetidae</taxon>
        <taxon>Hypocreales</taxon>
        <taxon>Clavicipitaceae</taxon>
        <taxon>Claviceps</taxon>
    </lineage>
</organism>
<feature type="chain" id="PRO_5040451484" evidence="1">
    <location>
        <begin position="17"/>
        <end position="115"/>
    </location>
</feature>
<protein>
    <submittedName>
        <fullName evidence="2">Uncharacterized protein</fullName>
    </submittedName>
</protein>
<reference evidence="2 3" key="1">
    <citation type="journal article" date="2020" name="bioRxiv">
        <title>Whole genome comparisons of ergot fungi reveals the divergence and evolution of species within the genus Claviceps are the result of varying mechanisms driving genome evolution and host range expansion.</title>
        <authorList>
            <person name="Wyka S.A."/>
            <person name="Mondo S.J."/>
            <person name="Liu M."/>
            <person name="Dettman J."/>
            <person name="Nalam V."/>
            <person name="Broders K.D."/>
        </authorList>
    </citation>
    <scope>NUCLEOTIDE SEQUENCE [LARGE SCALE GENOMIC DNA]</scope>
    <source>
        <strain evidence="2 3">LM576</strain>
    </source>
</reference>
<evidence type="ECO:0000313" key="3">
    <source>
        <dbReference type="Proteomes" id="UP000732380"/>
    </source>
</evidence>
<feature type="signal peptide" evidence="1">
    <location>
        <begin position="1"/>
        <end position="16"/>
    </location>
</feature>
<sequence length="115" mass="12848">MRSFSLLTLLLPFVVANYHTKCDCMSWTAATDWIHNAELTHYVCLEYYPGSAKYDDTTKRCVTTDGAVIDGQTWEDDCKKFGKEGYYTFRTDGHPDFSKKALTVGAVAGSCPNKG</sequence>
<gene>
    <name evidence="2" type="ORF">E4U13_003936</name>
</gene>
<evidence type="ECO:0000256" key="1">
    <source>
        <dbReference type="SAM" id="SignalP"/>
    </source>
</evidence>
<accession>A0A9P7PWX6</accession>
<comment type="caution">
    <text evidence="2">The sequence shown here is derived from an EMBL/GenBank/DDBJ whole genome shotgun (WGS) entry which is preliminary data.</text>
</comment>
<evidence type="ECO:0000313" key="2">
    <source>
        <dbReference type="EMBL" id="KAG6113268.1"/>
    </source>
</evidence>